<organism evidence="1 2">
    <name type="scientific">Pseudocalidococcus azoricus BACA0444</name>
    <dbReference type="NCBI Taxonomy" id="2918990"/>
    <lineage>
        <taxon>Bacteria</taxon>
        <taxon>Bacillati</taxon>
        <taxon>Cyanobacteriota</taxon>
        <taxon>Cyanophyceae</taxon>
        <taxon>Acaryochloridales</taxon>
        <taxon>Thermosynechococcaceae</taxon>
        <taxon>Pseudocalidococcus</taxon>
        <taxon>Pseudocalidococcus azoricus</taxon>
    </lineage>
</organism>
<dbReference type="Gene3D" id="2.160.20.80">
    <property type="entry name" value="E3 ubiquitin-protein ligase SopA"/>
    <property type="match status" value="1"/>
</dbReference>
<reference evidence="2" key="1">
    <citation type="submission" date="2023-07" db="EMBL/GenBank/DDBJ databases">
        <authorList>
            <person name="Luz R."/>
            <person name="Cordeiro R."/>
            <person name="Fonseca A."/>
            <person name="Goncalves V."/>
        </authorList>
    </citation>
    <scope>NUCLEOTIDE SEQUENCE [LARGE SCALE GENOMIC DNA]</scope>
    <source>
        <strain evidence="2">BACA0444</strain>
    </source>
</reference>
<sequence>MKQSHSGDLLSQYSQGQRNFRGMSLQGLELPLASLNHSDFANCNLSGVNWSGADLIKVNFSKANLRNAKLIGADLSGANLVDADLRGALLSGAILVGAYLSRANLEQAVLSGAVLNGAVLRDSHLRDANLVGADLSGADLLGADARESDLAEAQLEGAVLPDGSVRYTPDTQGELAEELSAQNTVVETHNAPDNETIICHFLQAPLAEMTALGNEYLHIDPGAKDACHLVSQTDELIATRTLVSGLPTVTLYSHTSMTTSVDQLLGELGFLPTREVLEPMAWVEYRHGERLPGYEHTFGEARRLWKSWWMGQQAEDRQGCSAILVWRDEQWLPLVEINFAGFPEGLITITLTTGAAWVLSPNEKINWLTPDIPASLASEAGHQDAAAEPVISWEQIRQILVYQPGQLRIQTSLGELIVQGESLACALNDVALPLTELFQDQR</sequence>
<evidence type="ECO:0000313" key="1">
    <source>
        <dbReference type="EMBL" id="MDS3860341.1"/>
    </source>
</evidence>
<dbReference type="Proteomes" id="UP001268256">
    <property type="component" value="Unassembled WGS sequence"/>
</dbReference>
<dbReference type="InterPro" id="IPR051082">
    <property type="entry name" value="Pentapeptide-BTB/POZ_domain"/>
</dbReference>
<dbReference type="RefSeq" id="WP_322877618.1">
    <property type="nucleotide sequence ID" value="NZ_JAVMIP010000003.1"/>
</dbReference>
<accession>A0AAE4FQK0</accession>
<keyword evidence="2" id="KW-1185">Reference proteome</keyword>
<evidence type="ECO:0000313" key="2">
    <source>
        <dbReference type="Proteomes" id="UP001268256"/>
    </source>
</evidence>
<gene>
    <name evidence="1" type="ORF">RIF25_05920</name>
</gene>
<comment type="caution">
    <text evidence="1">The sequence shown here is derived from an EMBL/GenBank/DDBJ whole genome shotgun (WGS) entry which is preliminary data.</text>
</comment>
<protein>
    <submittedName>
        <fullName evidence="1">Pentapeptide repeat-containing protein</fullName>
    </submittedName>
</protein>
<dbReference type="AlphaFoldDB" id="A0AAE4FQK0"/>
<dbReference type="PANTHER" id="PTHR14136">
    <property type="entry name" value="BTB_POZ DOMAIN-CONTAINING PROTEIN KCTD9"/>
    <property type="match status" value="1"/>
</dbReference>
<proteinExistence type="predicted"/>
<dbReference type="SUPFAM" id="SSF141571">
    <property type="entry name" value="Pentapeptide repeat-like"/>
    <property type="match status" value="1"/>
</dbReference>
<name>A0AAE4FQK0_9CYAN</name>
<dbReference type="InterPro" id="IPR001646">
    <property type="entry name" value="5peptide_repeat"/>
</dbReference>
<dbReference type="Pfam" id="PF00805">
    <property type="entry name" value="Pentapeptide"/>
    <property type="match status" value="2"/>
</dbReference>
<dbReference type="PANTHER" id="PTHR14136:SF17">
    <property type="entry name" value="BTB_POZ DOMAIN-CONTAINING PROTEIN KCTD9"/>
    <property type="match status" value="1"/>
</dbReference>
<dbReference type="EMBL" id="JAVMIP010000003">
    <property type="protein sequence ID" value="MDS3860341.1"/>
    <property type="molecule type" value="Genomic_DNA"/>
</dbReference>